<feature type="transmembrane region" description="Helical" evidence="4">
    <location>
        <begin position="39"/>
        <end position="62"/>
    </location>
</feature>
<feature type="transmembrane region" description="Helical" evidence="4">
    <location>
        <begin position="226"/>
        <end position="243"/>
    </location>
</feature>
<keyword evidence="4" id="KW-1133">Transmembrane helix</keyword>
<dbReference type="PROSITE" id="PS01124">
    <property type="entry name" value="HTH_ARAC_FAMILY_2"/>
    <property type="match status" value="1"/>
</dbReference>
<feature type="transmembrane region" description="Helical" evidence="4">
    <location>
        <begin position="200"/>
        <end position="220"/>
    </location>
</feature>
<dbReference type="InterPro" id="IPR020449">
    <property type="entry name" value="Tscrpt_reg_AraC-type_HTH"/>
</dbReference>
<feature type="transmembrane region" description="Helical" evidence="4">
    <location>
        <begin position="100"/>
        <end position="118"/>
    </location>
</feature>
<accession>A0AAP2DVA7</accession>
<gene>
    <name evidence="6" type="ORF">KK062_07610</name>
</gene>
<reference evidence="6 7" key="1">
    <citation type="submission" date="2021-05" db="EMBL/GenBank/DDBJ databases">
        <title>A Polyphasic approach of four new species of the genus Ohtaekwangia: Ohtaekwangia histidinii sp. nov., Ohtaekwangia cretensis sp. nov., Ohtaekwangia indiensis sp. nov., Ohtaekwangia reichenbachii sp. nov. from diverse environment.</title>
        <authorList>
            <person name="Octaviana S."/>
        </authorList>
    </citation>
    <scope>NUCLEOTIDE SEQUENCE [LARGE SCALE GENOMIC DNA]</scope>
    <source>
        <strain evidence="6 7">PWU5</strain>
    </source>
</reference>
<keyword evidence="4" id="KW-0472">Membrane</keyword>
<keyword evidence="1" id="KW-0805">Transcription regulation</keyword>
<dbReference type="Proteomes" id="UP001319080">
    <property type="component" value="Unassembled WGS sequence"/>
</dbReference>
<feature type="transmembrane region" description="Helical" evidence="4">
    <location>
        <begin position="158"/>
        <end position="179"/>
    </location>
</feature>
<dbReference type="PANTHER" id="PTHR43280">
    <property type="entry name" value="ARAC-FAMILY TRANSCRIPTIONAL REGULATOR"/>
    <property type="match status" value="1"/>
</dbReference>
<evidence type="ECO:0000256" key="2">
    <source>
        <dbReference type="ARBA" id="ARBA00023125"/>
    </source>
</evidence>
<sequence>MPYRVDLFAVFILMGIVQALFLSFFFLTRENRKMPANLYHGILLLTMAACLLEILLLYTGYIQHMLHLVDFSEAPAFLIGPALYLMVVSLIHGTPGKRPYLHFIFPVVYLLLQLPFLLQPENEKYNAYIFSYHPGLPYREMHHAFDPRPFWVTDNHSATLLISLFLYGILVVVEVVKAFRQKRESLLHTQNPVLRKVRAGILHLALVFGIILLVKLIYRADTGDHLLAAFLSLTVYFTSFNIIRQSGFFSQVGLAEAPRYKNSSVTPAAQRELLEKLTRLMAEEKPFLNSNFSLPGLAQALHASVHAVSQAINEGLGKSFSELTAEYRIEEARRLLKDMPHIKVEEIGLQVGYNSKSAFNIAFKKLTQRTPSEYRGQ</sequence>
<evidence type="ECO:0000313" key="6">
    <source>
        <dbReference type="EMBL" id="MBT1708083.1"/>
    </source>
</evidence>
<evidence type="ECO:0000256" key="4">
    <source>
        <dbReference type="SAM" id="Phobius"/>
    </source>
</evidence>
<dbReference type="Gene3D" id="1.10.10.60">
    <property type="entry name" value="Homeodomain-like"/>
    <property type="match status" value="1"/>
</dbReference>
<name>A0AAP2DVA7_9BACT</name>
<evidence type="ECO:0000256" key="3">
    <source>
        <dbReference type="ARBA" id="ARBA00023163"/>
    </source>
</evidence>
<dbReference type="SUPFAM" id="SSF46689">
    <property type="entry name" value="Homeodomain-like"/>
    <property type="match status" value="1"/>
</dbReference>
<dbReference type="PRINTS" id="PR00032">
    <property type="entry name" value="HTHARAC"/>
</dbReference>
<organism evidence="6 7">
    <name type="scientific">Dawidia cretensis</name>
    <dbReference type="NCBI Taxonomy" id="2782350"/>
    <lineage>
        <taxon>Bacteria</taxon>
        <taxon>Pseudomonadati</taxon>
        <taxon>Bacteroidota</taxon>
        <taxon>Cytophagia</taxon>
        <taxon>Cytophagales</taxon>
        <taxon>Chryseotaleaceae</taxon>
        <taxon>Dawidia</taxon>
    </lineage>
</organism>
<keyword evidence="4" id="KW-0812">Transmembrane</keyword>
<dbReference type="PROSITE" id="PS00041">
    <property type="entry name" value="HTH_ARAC_FAMILY_1"/>
    <property type="match status" value="1"/>
</dbReference>
<keyword evidence="7" id="KW-1185">Reference proteome</keyword>
<keyword evidence="3" id="KW-0804">Transcription</keyword>
<dbReference type="GO" id="GO:0003700">
    <property type="term" value="F:DNA-binding transcription factor activity"/>
    <property type="evidence" value="ECO:0007669"/>
    <property type="project" value="InterPro"/>
</dbReference>
<feature type="domain" description="HTH araC/xylS-type" evidence="5">
    <location>
        <begin position="271"/>
        <end position="377"/>
    </location>
</feature>
<dbReference type="EMBL" id="JAHESE010000005">
    <property type="protein sequence ID" value="MBT1708083.1"/>
    <property type="molecule type" value="Genomic_DNA"/>
</dbReference>
<dbReference type="SMART" id="SM00342">
    <property type="entry name" value="HTH_ARAC"/>
    <property type="match status" value="1"/>
</dbReference>
<dbReference type="InterPro" id="IPR009057">
    <property type="entry name" value="Homeodomain-like_sf"/>
</dbReference>
<protein>
    <submittedName>
        <fullName evidence="6">Helix-turn-helix transcriptional regulator</fullName>
    </submittedName>
</protein>
<evidence type="ECO:0000259" key="5">
    <source>
        <dbReference type="PROSITE" id="PS01124"/>
    </source>
</evidence>
<dbReference type="InterPro" id="IPR018060">
    <property type="entry name" value="HTH_AraC"/>
</dbReference>
<evidence type="ECO:0000256" key="1">
    <source>
        <dbReference type="ARBA" id="ARBA00023015"/>
    </source>
</evidence>
<feature type="transmembrane region" description="Helical" evidence="4">
    <location>
        <begin position="6"/>
        <end position="27"/>
    </location>
</feature>
<dbReference type="InterPro" id="IPR018062">
    <property type="entry name" value="HTH_AraC-typ_CS"/>
</dbReference>
<dbReference type="GO" id="GO:0043565">
    <property type="term" value="F:sequence-specific DNA binding"/>
    <property type="evidence" value="ECO:0007669"/>
    <property type="project" value="InterPro"/>
</dbReference>
<keyword evidence="2" id="KW-0238">DNA-binding</keyword>
<dbReference type="RefSeq" id="WP_254083673.1">
    <property type="nucleotide sequence ID" value="NZ_JAHESE010000005.1"/>
</dbReference>
<evidence type="ECO:0000313" key="7">
    <source>
        <dbReference type="Proteomes" id="UP001319080"/>
    </source>
</evidence>
<dbReference type="Pfam" id="PF12833">
    <property type="entry name" value="HTH_18"/>
    <property type="match status" value="1"/>
</dbReference>
<feature type="transmembrane region" description="Helical" evidence="4">
    <location>
        <begin position="74"/>
        <end position="93"/>
    </location>
</feature>
<dbReference type="PANTHER" id="PTHR43280:SF29">
    <property type="entry name" value="ARAC-FAMILY TRANSCRIPTIONAL REGULATOR"/>
    <property type="match status" value="1"/>
</dbReference>
<proteinExistence type="predicted"/>
<comment type="caution">
    <text evidence="6">The sequence shown here is derived from an EMBL/GenBank/DDBJ whole genome shotgun (WGS) entry which is preliminary data.</text>
</comment>
<dbReference type="AlphaFoldDB" id="A0AAP2DVA7"/>